<dbReference type="InterPro" id="IPR005119">
    <property type="entry name" value="LysR_subst-bd"/>
</dbReference>
<dbReference type="GO" id="GO:0003700">
    <property type="term" value="F:DNA-binding transcription factor activity"/>
    <property type="evidence" value="ECO:0007669"/>
    <property type="project" value="InterPro"/>
</dbReference>
<accession>A0A0P4RCR7</accession>
<dbReference type="InterPro" id="IPR000847">
    <property type="entry name" value="LysR_HTH_N"/>
</dbReference>
<dbReference type="PRINTS" id="PR00039">
    <property type="entry name" value="HTHLYSR"/>
</dbReference>
<dbReference type="SUPFAM" id="SSF46785">
    <property type="entry name" value="Winged helix' DNA-binding domain"/>
    <property type="match status" value="1"/>
</dbReference>
<dbReference type="PANTHER" id="PTHR30579">
    <property type="entry name" value="TRANSCRIPTIONAL REGULATOR"/>
    <property type="match status" value="1"/>
</dbReference>
<dbReference type="Gene3D" id="1.10.10.10">
    <property type="entry name" value="Winged helix-like DNA-binding domain superfamily/Winged helix DNA-binding domain"/>
    <property type="match status" value="1"/>
</dbReference>
<gene>
    <name evidence="6" type="ORF">TPA0598_08_03130</name>
</gene>
<dbReference type="FunFam" id="1.10.10.10:FF:000001">
    <property type="entry name" value="LysR family transcriptional regulator"/>
    <property type="match status" value="1"/>
</dbReference>
<reference evidence="6 7" key="2">
    <citation type="journal article" date="2015" name="Stand. Genomic Sci.">
        <title>Draft genome sequence of marine-derived Streptomyces sp. TP-A0598, a producer of anti-MRSA antibiotic lydicamycins.</title>
        <authorList>
            <person name="Komaki H."/>
            <person name="Ichikawa N."/>
            <person name="Hosoyama A."/>
            <person name="Fujita N."/>
            <person name="Igarashi Y."/>
        </authorList>
    </citation>
    <scope>NUCLEOTIDE SEQUENCE [LARGE SCALE GENOMIC DNA]</scope>
    <source>
        <strain evidence="6 7">NBRC 110027</strain>
    </source>
</reference>
<dbReference type="InterPro" id="IPR050176">
    <property type="entry name" value="LTTR"/>
</dbReference>
<keyword evidence="7" id="KW-1185">Reference proteome</keyword>
<proteinExistence type="inferred from homology"/>
<dbReference type="GO" id="GO:0003677">
    <property type="term" value="F:DNA binding"/>
    <property type="evidence" value="ECO:0007669"/>
    <property type="project" value="UniProtKB-KW"/>
</dbReference>
<evidence type="ECO:0000256" key="2">
    <source>
        <dbReference type="ARBA" id="ARBA00023015"/>
    </source>
</evidence>
<evidence type="ECO:0000256" key="4">
    <source>
        <dbReference type="ARBA" id="ARBA00023163"/>
    </source>
</evidence>
<evidence type="ECO:0000259" key="5">
    <source>
        <dbReference type="PROSITE" id="PS50931"/>
    </source>
</evidence>
<reference evidence="7" key="1">
    <citation type="submission" date="2014-09" db="EMBL/GenBank/DDBJ databases">
        <title>Whole genome shotgun sequence of Streptomyces sp. NBRC 110027.</title>
        <authorList>
            <person name="Komaki H."/>
            <person name="Ichikawa N."/>
            <person name="Katano-Makiyama Y."/>
            <person name="Hosoyama A."/>
            <person name="Hashimoto M."/>
            <person name="Uohara A."/>
            <person name="Kitahashi Y."/>
            <person name="Ohji S."/>
            <person name="Kimura A."/>
            <person name="Yamazoe A."/>
            <person name="Igarashi Y."/>
            <person name="Fujita N."/>
        </authorList>
    </citation>
    <scope>NUCLEOTIDE SEQUENCE [LARGE SCALE GENOMIC DNA]</scope>
    <source>
        <strain evidence="7">NBRC 110027</strain>
    </source>
</reference>
<dbReference type="Gene3D" id="3.40.190.10">
    <property type="entry name" value="Periplasmic binding protein-like II"/>
    <property type="match status" value="2"/>
</dbReference>
<dbReference type="InterPro" id="IPR036390">
    <property type="entry name" value="WH_DNA-bd_sf"/>
</dbReference>
<dbReference type="Pfam" id="PF03466">
    <property type="entry name" value="LysR_substrate"/>
    <property type="match status" value="1"/>
</dbReference>
<evidence type="ECO:0000256" key="1">
    <source>
        <dbReference type="ARBA" id="ARBA00009437"/>
    </source>
</evidence>
<dbReference type="OrthoDB" id="9789529at2"/>
<dbReference type="PROSITE" id="PS50931">
    <property type="entry name" value="HTH_LYSR"/>
    <property type="match status" value="1"/>
</dbReference>
<organism evidence="6 7">
    <name type="scientific">Streptomyces lydicamycinicus</name>
    <dbReference type="NCBI Taxonomy" id="1546107"/>
    <lineage>
        <taxon>Bacteria</taxon>
        <taxon>Bacillati</taxon>
        <taxon>Actinomycetota</taxon>
        <taxon>Actinomycetes</taxon>
        <taxon>Kitasatosporales</taxon>
        <taxon>Streptomycetaceae</taxon>
        <taxon>Streptomyces</taxon>
    </lineage>
</organism>
<keyword evidence="4" id="KW-0804">Transcription</keyword>
<comment type="caution">
    <text evidence="6">The sequence shown here is derived from an EMBL/GenBank/DDBJ whole genome shotgun (WGS) entry which is preliminary data.</text>
</comment>
<dbReference type="RefSeq" id="WP_078886024.1">
    <property type="nucleotide sequence ID" value="NZ_BBNO01000008.1"/>
</dbReference>
<dbReference type="SUPFAM" id="SSF53850">
    <property type="entry name" value="Periplasmic binding protein-like II"/>
    <property type="match status" value="1"/>
</dbReference>
<dbReference type="InterPro" id="IPR036388">
    <property type="entry name" value="WH-like_DNA-bd_sf"/>
</dbReference>
<evidence type="ECO:0000313" key="6">
    <source>
        <dbReference type="EMBL" id="GAO11402.1"/>
    </source>
</evidence>
<keyword evidence="2" id="KW-0805">Transcription regulation</keyword>
<dbReference type="Pfam" id="PF00126">
    <property type="entry name" value="HTH_1"/>
    <property type="match status" value="1"/>
</dbReference>
<evidence type="ECO:0000256" key="3">
    <source>
        <dbReference type="ARBA" id="ARBA00023125"/>
    </source>
</evidence>
<comment type="similarity">
    <text evidence="1">Belongs to the LysR transcriptional regulatory family.</text>
</comment>
<protein>
    <submittedName>
        <fullName evidence="6">Putative transcriptional regulator</fullName>
    </submittedName>
</protein>
<dbReference type="AlphaFoldDB" id="A0A0P4RCR7"/>
<evidence type="ECO:0000313" key="7">
    <source>
        <dbReference type="Proteomes" id="UP000048965"/>
    </source>
</evidence>
<dbReference type="Proteomes" id="UP000048965">
    <property type="component" value="Unassembled WGS sequence"/>
</dbReference>
<feature type="domain" description="HTH lysR-type" evidence="5">
    <location>
        <begin position="6"/>
        <end position="63"/>
    </location>
</feature>
<dbReference type="PANTHER" id="PTHR30579:SF2">
    <property type="entry name" value="HTH-TYPE TRANSCRIPTIONAL REGULATOR ARGP"/>
    <property type="match status" value="1"/>
</dbReference>
<sequence length="289" mass="31137">MLQRDIEVKLLRTLMAVVDENGFAAAAQTLHVTQPTVSQQIQRLESIIQAPLFQRAKRPLRLTPAGREVVAHARRVILLNNEVLSKLSTLHSQKSFSMGCSVHFADGLRSMLSQLAVERPHLRCAMATGLSAVLADQLAQGELEAALLLGTETPRCETLGRLRLAWFGEVPLVAGDRFPVALVSERSALSIRIVDTLAERNVPWRSVPWCSDPLSVRASVQAGLAYTALPADTHHNHPALRPAPLGALGPAPEPLPVYLAFSSSAPEPVVDAARAVARATLKGLPLSPP</sequence>
<dbReference type="EMBL" id="BBNO01000008">
    <property type="protein sequence ID" value="GAO11402.1"/>
    <property type="molecule type" value="Genomic_DNA"/>
</dbReference>
<keyword evidence="3" id="KW-0238">DNA-binding</keyword>
<name>A0A0P4RCR7_9ACTN</name>